<evidence type="ECO:0000313" key="2">
    <source>
        <dbReference type="EMBL" id="KQJ90664.1"/>
    </source>
</evidence>
<reference evidence="2" key="2">
    <citation type="submission" date="2017-06" db="EMBL/GenBank/DDBJ databases">
        <title>WGS assembly of Brachypodium distachyon.</title>
        <authorList>
            <consortium name="The International Brachypodium Initiative"/>
            <person name="Lucas S."/>
            <person name="Harmon-Smith M."/>
            <person name="Lail K."/>
            <person name="Tice H."/>
            <person name="Grimwood J."/>
            <person name="Bruce D."/>
            <person name="Barry K."/>
            <person name="Shu S."/>
            <person name="Lindquist E."/>
            <person name="Wang M."/>
            <person name="Pitluck S."/>
            <person name="Vogel J.P."/>
            <person name="Garvin D.F."/>
            <person name="Mockler T.C."/>
            <person name="Schmutz J."/>
            <person name="Rokhsar D."/>
            <person name="Bevan M.W."/>
        </authorList>
    </citation>
    <scope>NUCLEOTIDE SEQUENCE</scope>
    <source>
        <strain evidence="2">Bd21</strain>
    </source>
</reference>
<dbReference type="InterPro" id="IPR050796">
    <property type="entry name" value="SCF_F-box_component"/>
</dbReference>
<name>A0A0Q3IX72_BRADI</name>
<dbReference type="PANTHER" id="PTHR31672:SF13">
    <property type="entry name" value="F-BOX PROTEIN CPR30-LIKE"/>
    <property type="match status" value="1"/>
</dbReference>
<reference evidence="2 3" key="1">
    <citation type="journal article" date="2010" name="Nature">
        <title>Genome sequencing and analysis of the model grass Brachypodium distachyon.</title>
        <authorList>
            <consortium name="International Brachypodium Initiative"/>
        </authorList>
    </citation>
    <scope>NUCLEOTIDE SEQUENCE [LARGE SCALE GENOMIC DNA]</scope>
    <source>
        <strain evidence="2">Bd21</strain>
        <strain evidence="3">cv. Bd21</strain>
    </source>
</reference>
<dbReference type="AlphaFoldDB" id="A0A0Q3IX72"/>
<dbReference type="Gene3D" id="1.20.1280.50">
    <property type="match status" value="1"/>
</dbReference>
<feature type="domain" description="F-box" evidence="1">
    <location>
        <begin position="15"/>
        <end position="61"/>
    </location>
</feature>
<evidence type="ECO:0000313" key="3">
    <source>
        <dbReference type="EnsemblPlants" id="KQJ90662"/>
    </source>
</evidence>
<dbReference type="InterPro" id="IPR017451">
    <property type="entry name" value="F-box-assoc_interact_dom"/>
</dbReference>
<evidence type="ECO:0000259" key="1">
    <source>
        <dbReference type="PROSITE" id="PS50181"/>
    </source>
</evidence>
<dbReference type="InterPro" id="IPR013187">
    <property type="entry name" value="F-box-assoc_dom_typ3"/>
</dbReference>
<dbReference type="EnsemblPlants" id="KQJ90664">
    <property type="protein sequence ID" value="KQJ90664"/>
    <property type="gene ID" value="BRADI_4g33144v3"/>
</dbReference>
<proteinExistence type="predicted"/>
<dbReference type="EMBL" id="CM000883">
    <property type="protein sequence ID" value="KQJ90664.1"/>
    <property type="molecule type" value="Genomic_DNA"/>
</dbReference>
<dbReference type="PROSITE" id="PS50181">
    <property type="entry name" value="FBOX"/>
    <property type="match status" value="1"/>
</dbReference>
<gene>
    <name evidence="3" type="primary">LOC100846846</name>
    <name evidence="2" type="ORF">BRADI_4g33144v3</name>
</gene>
<dbReference type="SUPFAM" id="SSF81383">
    <property type="entry name" value="F-box domain"/>
    <property type="match status" value="1"/>
</dbReference>
<dbReference type="InterPro" id="IPR001810">
    <property type="entry name" value="F-box_dom"/>
</dbReference>
<dbReference type="InterPro" id="IPR036047">
    <property type="entry name" value="F-box-like_dom_sf"/>
</dbReference>
<dbReference type="Pfam" id="PF08268">
    <property type="entry name" value="FBA_3"/>
    <property type="match status" value="1"/>
</dbReference>
<dbReference type="Pfam" id="PF00646">
    <property type="entry name" value="F-box"/>
    <property type="match status" value="1"/>
</dbReference>
<reference evidence="3" key="3">
    <citation type="submission" date="2018-08" db="UniProtKB">
        <authorList>
            <consortium name="EnsemblPlants"/>
        </authorList>
    </citation>
    <scope>IDENTIFICATION</scope>
    <source>
        <strain evidence="3">cv. Bd21</strain>
    </source>
</reference>
<dbReference type="EnsemblPlants" id="KQJ90662">
    <property type="protein sequence ID" value="KQJ90662"/>
    <property type="gene ID" value="BRADI_4g33144v3"/>
</dbReference>
<sequence>MVTEEAESNKRQKEGCIINCLPSDLIEQVFFRLPVSTLLTCTGVCKQWKKFIRDPRFITSHLQHAPRYALLFFPQESISCNPYPSDAILIDEAWSHSTHAVPVIGPDDFLFGSCNGLLGLYTKMSTIKIANFATGQCLHLEKPIKNLKGDHFSLYSFGFHPVTKQYKVAHFLGDSIEGHSQNNDKFSIIQVYTLGDESWKDIRTPEALSLKCVRNSGVVNLDGTIYWLTEDIIASWKYAIMSFDLGDESFKRIQLPATLEDCAHDGPPIYWIREIDRKICLVTIQSSHYLTRRLHGNLLIWTLDDKMGQRWSQKYNIQYSPSPDYILGPNLVHRDKIMLQHRDCKLYSYELLGDDSETKMCKVTKLLDFRPHKPENMKSYICVKSLVSLDEYKKAGIVRIPRQREGWKLKRWEAWEHKLRNKEEMWNNIYELEHGRMEFSQTMALRLKLLLPRIPDEVTRQQTSLKISQIIPYFPDQARSLRRLNCVDQKRDFDDLDARMDKYKDICEAISQTMDIIFSTLQSCIQVQPAWQQRLAGGLVRDVGGGDLQAASDHRV</sequence>
<dbReference type="EMBL" id="CM000883">
    <property type="protein sequence ID" value="KQJ90662.1"/>
    <property type="molecule type" value="Genomic_DNA"/>
</dbReference>
<dbReference type="NCBIfam" id="TIGR01640">
    <property type="entry name" value="F_box_assoc_1"/>
    <property type="match status" value="1"/>
</dbReference>
<dbReference type="Gramene" id="KQJ90664">
    <property type="protein sequence ID" value="KQJ90664"/>
    <property type="gene ID" value="BRADI_4g33144v3"/>
</dbReference>
<dbReference type="SMART" id="SM00256">
    <property type="entry name" value="FBOX"/>
    <property type="match status" value="1"/>
</dbReference>
<accession>A0A0Q3IX72</accession>
<evidence type="ECO:0000313" key="4">
    <source>
        <dbReference type="Proteomes" id="UP000008810"/>
    </source>
</evidence>
<dbReference type="Gramene" id="KQJ90662">
    <property type="protein sequence ID" value="KQJ90662"/>
    <property type="gene ID" value="BRADI_4g33144v3"/>
</dbReference>
<dbReference type="Proteomes" id="UP000008810">
    <property type="component" value="Chromosome 4"/>
</dbReference>
<dbReference type="ExpressionAtlas" id="A0A0Q3IX72">
    <property type="expression patterns" value="baseline and differential"/>
</dbReference>
<protein>
    <recommendedName>
        <fullName evidence="1">F-box domain-containing protein</fullName>
    </recommendedName>
</protein>
<dbReference type="OrthoDB" id="1845276at2759"/>
<keyword evidence="4" id="KW-1185">Reference proteome</keyword>
<organism evidence="2">
    <name type="scientific">Brachypodium distachyon</name>
    <name type="common">Purple false brome</name>
    <name type="synonym">Trachynia distachya</name>
    <dbReference type="NCBI Taxonomy" id="15368"/>
    <lineage>
        <taxon>Eukaryota</taxon>
        <taxon>Viridiplantae</taxon>
        <taxon>Streptophyta</taxon>
        <taxon>Embryophyta</taxon>
        <taxon>Tracheophyta</taxon>
        <taxon>Spermatophyta</taxon>
        <taxon>Magnoliopsida</taxon>
        <taxon>Liliopsida</taxon>
        <taxon>Poales</taxon>
        <taxon>Poaceae</taxon>
        <taxon>BOP clade</taxon>
        <taxon>Pooideae</taxon>
        <taxon>Stipodae</taxon>
        <taxon>Brachypodieae</taxon>
        <taxon>Brachypodium</taxon>
    </lineage>
</organism>
<dbReference type="PANTHER" id="PTHR31672">
    <property type="entry name" value="BNACNNG10540D PROTEIN"/>
    <property type="match status" value="1"/>
</dbReference>